<feature type="transmembrane region" description="Helical" evidence="1">
    <location>
        <begin position="20"/>
        <end position="39"/>
    </location>
</feature>
<name>A0A428TBH7_9HYPO</name>
<keyword evidence="1" id="KW-0472">Membrane</keyword>
<reference evidence="2 3" key="1">
    <citation type="submission" date="2017-06" db="EMBL/GenBank/DDBJ databases">
        <title>Comparative genomic analysis of Ambrosia Fusariam Clade fungi.</title>
        <authorList>
            <person name="Stajich J.E."/>
            <person name="Carrillo J."/>
            <person name="Kijimoto T."/>
            <person name="Eskalen A."/>
            <person name="O'Donnell K."/>
            <person name="Kasson M."/>
        </authorList>
    </citation>
    <scope>NUCLEOTIDE SEQUENCE [LARGE SCALE GENOMIC DNA]</scope>
    <source>
        <strain evidence="2 3">NRRL62579</strain>
    </source>
</reference>
<comment type="caution">
    <text evidence="2">The sequence shown here is derived from an EMBL/GenBank/DDBJ whole genome shotgun (WGS) entry which is preliminary data.</text>
</comment>
<gene>
    <name evidence="2" type="ORF">CEP52_009787</name>
</gene>
<keyword evidence="3" id="KW-1185">Reference proteome</keyword>
<evidence type="ECO:0000313" key="2">
    <source>
        <dbReference type="EMBL" id="RSL99368.1"/>
    </source>
</evidence>
<dbReference type="EMBL" id="NKCK01000105">
    <property type="protein sequence ID" value="RSL99368.1"/>
    <property type="molecule type" value="Genomic_DNA"/>
</dbReference>
<evidence type="ECO:0000313" key="3">
    <source>
        <dbReference type="Proteomes" id="UP000287144"/>
    </source>
</evidence>
<dbReference type="AlphaFoldDB" id="A0A428TBH7"/>
<proteinExistence type="predicted"/>
<keyword evidence="1" id="KW-0812">Transmembrane</keyword>
<dbReference type="Proteomes" id="UP000287144">
    <property type="component" value="Unassembled WGS sequence"/>
</dbReference>
<evidence type="ECO:0000256" key="1">
    <source>
        <dbReference type="SAM" id="Phobius"/>
    </source>
</evidence>
<accession>A0A428TBH7</accession>
<keyword evidence="1" id="KW-1133">Transmembrane helix</keyword>
<protein>
    <submittedName>
        <fullName evidence="2">Uncharacterized protein</fullName>
    </submittedName>
</protein>
<sequence>MVAIAIPMMLLDSLKLTWSHIWFLVGGAVLTLSIGINELRRFRTQLATMLANGVGEPTTGRGAGTDAGLRSNPEARENIDTAADRVPAWADLETAVDAQEWHRVIERRGPQRYVSTTRLVRRLHRCKAPMVNIDVDAIYLEDDEKEPIDQLNPKQLNVSHMTGKLLVTCAFNWRYEPPRR</sequence>
<organism evidence="2 3">
    <name type="scientific">Fusarium oligoseptatum</name>
    <dbReference type="NCBI Taxonomy" id="2604345"/>
    <lineage>
        <taxon>Eukaryota</taxon>
        <taxon>Fungi</taxon>
        <taxon>Dikarya</taxon>
        <taxon>Ascomycota</taxon>
        <taxon>Pezizomycotina</taxon>
        <taxon>Sordariomycetes</taxon>
        <taxon>Hypocreomycetidae</taxon>
        <taxon>Hypocreales</taxon>
        <taxon>Nectriaceae</taxon>
        <taxon>Fusarium</taxon>
        <taxon>Fusarium solani species complex</taxon>
    </lineage>
</organism>